<dbReference type="Pfam" id="PF00106">
    <property type="entry name" value="adh_short"/>
    <property type="match status" value="1"/>
</dbReference>
<comment type="caution">
    <text evidence="4">The sequence shown here is derived from an EMBL/GenBank/DDBJ whole genome shotgun (WGS) entry which is preliminary data.</text>
</comment>
<evidence type="ECO:0000256" key="2">
    <source>
        <dbReference type="ARBA" id="ARBA00023002"/>
    </source>
</evidence>
<dbReference type="PANTHER" id="PTHR44169:SF6">
    <property type="entry name" value="NADPH-DEPENDENT 1-ACYLDIHYDROXYACETONE PHOSPHATE REDUCTASE"/>
    <property type="match status" value="1"/>
</dbReference>
<organism evidence="4 5">
    <name type="scientific">Agrocybe pediades</name>
    <dbReference type="NCBI Taxonomy" id="84607"/>
    <lineage>
        <taxon>Eukaryota</taxon>
        <taxon>Fungi</taxon>
        <taxon>Dikarya</taxon>
        <taxon>Basidiomycota</taxon>
        <taxon>Agaricomycotina</taxon>
        <taxon>Agaricomycetes</taxon>
        <taxon>Agaricomycetidae</taxon>
        <taxon>Agaricales</taxon>
        <taxon>Agaricineae</taxon>
        <taxon>Strophariaceae</taxon>
        <taxon>Agrocybe</taxon>
    </lineage>
</organism>
<dbReference type="Gene3D" id="3.40.50.720">
    <property type="entry name" value="NAD(P)-binding Rossmann-like Domain"/>
    <property type="match status" value="1"/>
</dbReference>
<dbReference type="InterPro" id="IPR002347">
    <property type="entry name" value="SDR_fam"/>
</dbReference>
<dbReference type="GO" id="GO:0016491">
    <property type="term" value="F:oxidoreductase activity"/>
    <property type="evidence" value="ECO:0007669"/>
    <property type="project" value="UniProtKB-KW"/>
</dbReference>
<dbReference type="AlphaFoldDB" id="A0A8H4QWT6"/>
<dbReference type="CDD" id="cd05374">
    <property type="entry name" value="17beta-HSD-like_SDR_c"/>
    <property type="match status" value="1"/>
</dbReference>
<dbReference type="PRINTS" id="PR00081">
    <property type="entry name" value="GDHRDH"/>
</dbReference>
<dbReference type="PANTHER" id="PTHR44169">
    <property type="entry name" value="NADPH-DEPENDENT 1-ACYLDIHYDROXYACETONE PHOSPHATE REDUCTASE"/>
    <property type="match status" value="1"/>
</dbReference>
<proteinExistence type="inferred from homology"/>
<dbReference type="InterPro" id="IPR036291">
    <property type="entry name" value="NAD(P)-bd_dom_sf"/>
</dbReference>
<keyword evidence="2" id="KW-0560">Oxidoreductase</keyword>
<dbReference type="SUPFAM" id="SSF51735">
    <property type="entry name" value="NAD(P)-binding Rossmann-fold domains"/>
    <property type="match status" value="1"/>
</dbReference>
<dbReference type="PRINTS" id="PR00080">
    <property type="entry name" value="SDRFAMILY"/>
</dbReference>
<reference evidence="4 5" key="1">
    <citation type="submission" date="2019-12" db="EMBL/GenBank/DDBJ databases">
        <authorList>
            <person name="Floudas D."/>
            <person name="Bentzer J."/>
            <person name="Ahren D."/>
            <person name="Johansson T."/>
            <person name="Persson P."/>
            <person name="Tunlid A."/>
        </authorList>
    </citation>
    <scope>NUCLEOTIDE SEQUENCE [LARGE SCALE GENOMIC DNA]</scope>
    <source>
        <strain evidence="4 5">CBS 102.39</strain>
    </source>
</reference>
<evidence type="ECO:0000256" key="1">
    <source>
        <dbReference type="ARBA" id="ARBA00006484"/>
    </source>
</evidence>
<gene>
    <name evidence="4" type="ORF">D9613_011549</name>
</gene>
<evidence type="ECO:0000256" key="3">
    <source>
        <dbReference type="RuleBase" id="RU000363"/>
    </source>
</evidence>
<name>A0A8H4QWT6_9AGAR</name>
<evidence type="ECO:0008006" key="6">
    <source>
        <dbReference type="Google" id="ProtNLM"/>
    </source>
</evidence>
<dbReference type="EMBL" id="JAACJL010000018">
    <property type="protein sequence ID" value="KAF4618309.1"/>
    <property type="molecule type" value="Genomic_DNA"/>
</dbReference>
<evidence type="ECO:0000313" key="4">
    <source>
        <dbReference type="EMBL" id="KAF4618309.1"/>
    </source>
</evidence>
<dbReference type="FunFam" id="3.40.50.720:FF:000261">
    <property type="entry name" value="NADPH-dependent 1-acyldihydroxyacetone phosphate reductase"/>
    <property type="match status" value="1"/>
</dbReference>
<accession>A0A8H4QWT6</accession>
<evidence type="ECO:0000313" key="5">
    <source>
        <dbReference type="Proteomes" id="UP000521872"/>
    </source>
</evidence>
<keyword evidence="5" id="KW-1185">Reference proteome</keyword>
<dbReference type="Proteomes" id="UP000521872">
    <property type="component" value="Unassembled WGS sequence"/>
</dbReference>
<comment type="similarity">
    <text evidence="1 3">Belongs to the short-chain dehydrogenases/reductases (SDR) family.</text>
</comment>
<sequence>MSQASPVVFITGCSNGGIGSALAVEFAQRGCLVYASARSVTAMSDLPESIRKLQLDVTNDTACEKAVQTIIEEAGHIDIFVSNAGVANVGPLLDITVETAQKVMDTNLFGTVRLVRLIGPHMVKRKKGLIIPVGSTAGELSIPFMGYYNPSKAALHAYTETLALELKPFGVHVMLCSPGSVKSNIADNEAQHYKANLPEGSFYSANEDKMTRVLFYGQNRSPMPTNKFAKVVVDKALTSSPPTYMTAGGTTTLWSFLKWLPRPFALKMIWNATVGELKV</sequence>
<dbReference type="GO" id="GO:0005783">
    <property type="term" value="C:endoplasmic reticulum"/>
    <property type="evidence" value="ECO:0007669"/>
    <property type="project" value="TreeGrafter"/>
</dbReference>
<protein>
    <recommendedName>
        <fullName evidence="6">NAD(P)-binding protein</fullName>
    </recommendedName>
</protein>